<dbReference type="Pfam" id="PF08242">
    <property type="entry name" value="Methyltransf_12"/>
    <property type="match status" value="1"/>
</dbReference>
<evidence type="ECO:0000256" key="1">
    <source>
        <dbReference type="ARBA" id="ARBA00022603"/>
    </source>
</evidence>
<evidence type="ECO:0000259" key="4">
    <source>
        <dbReference type="Pfam" id="PF08242"/>
    </source>
</evidence>
<protein>
    <submittedName>
        <fullName evidence="5">Class I SAM-dependent methyltransferase</fullName>
        <ecNumber evidence="5">2.1.-.-</ecNumber>
    </submittedName>
</protein>
<dbReference type="SUPFAM" id="SSF53335">
    <property type="entry name" value="S-adenosyl-L-methionine-dependent methyltransferases"/>
    <property type="match status" value="1"/>
</dbReference>
<keyword evidence="2 5" id="KW-0808">Transferase</keyword>
<gene>
    <name evidence="5" type="ORF">RM779_23150</name>
</gene>
<dbReference type="InterPro" id="IPR029063">
    <property type="entry name" value="SAM-dependent_MTases_sf"/>
</dbReference>
<evidence type="ECO:0000313" key="5">
    <source>
        <dbReference type="EMBL" id="MDT0445470.1"/>
    </source>
</evidence>
<organism evidence="5 6">
    <name type="scientific">Streptomyces johnsoniae</name>
    <dbReference type="NCBI Taxonomy" id="3075532"/>
    <lineage>
        <taxon>Bacteria</taxon>
        <taxon>Bacillati</taxon>
        <taxon>Actinomycetota</taxon>
        <taxon>Actinomycetes</taxon>
        <taxon>Kitasatosporales</taxon>
        <taxon>Streptomycetaceae</taxon>
        <taxon>Streptomyces</taxon>
    </lineage>
</organism>
<dbReference type="Gene3D" id="3.40.50.150">
    <property type="entry name" value="Vaccinia Virus protein VP39"/>
    <property type="match status" value="1"/>
</dbReference>
<proteinExistence type="predicted"/>
<evidence type="ECO:0000256" key="2">
    <source>
        <dbReference type="ARBA" id="ARBA00022679"/>
    </source>
</evidence>
<dbReference type="Proteomes" id="UP001183615">
    <property type="component" value="Unassembled WGS sequence"/>
</dbReference>
<keyword evidence="6" id="KW-1185">Reference proteome</keyword>
<accession>A0ABU2SCN6</accession>
<dbReference type="RefSeq" id="WP_311619675.1">
    <property type="nucleotide sequence ID" value="NZ_JAVREV010000014.1"/>
</dbReference>
<dbReference type="PANTHER" id="PTHR43464">
    <property type="entry name" value="METHYLTRANSFERASE"/>
    <property type="match status" value="1"/>
</dbReference>
<dbReference type="EMBL" id="JAVREV010000014">
    <property type="protein sequence ID" value="MDT0445470.1"/>
    <property type="molecule type" value="Genomic_DNA"/>
</dbReference>
<keyword evidence="3" id="KW-0949">S-adenosyl-L-methionine</keyword>
<dbReference type="GO" id="GO:0032259">
    <property type="term" value="P:methylation"/>
    <property type="evidence" value="ECO:0007669"/>
    <property type="project" value="UniProtKB-KW"/>
</dbReference>
<reference evidence="6" key="1">
    <citation type="submission" date="2023-07" db="EMBL/GenBank/DDBJ databases">
        <title>30 novel species of actinomycetes from the DSMZ collection.</title>
        <authorList>
            <person name="Nouioui I."/>
        </authorList>
    </citation>
    <scope>NUCLEOTIDE SEQUENCE [LARGE SCALE GENOMIC DNA]</scope>
    <source>
        <strain evidence="6">DSM 41886</strain>
    </source>
</reference>
<evidence type="ECO:0000313" key="6">
    <source>
        <dbReference type="Proteomes" id="UP001183615"/>
    </source>
</evidence>
<dbReference type="GO" id="GO:0008168">
    <property type="term" value="F:methyltransferase activity"/>
    <property type="evidence" value="ECO:0007669"/>
    <property type="project" value="UniProtKB-KW"/>
</dbReference>
<dbReference type="EC" id="2.1.-.-" evidence="5"/>
<dbReference type="PANTHER" id="PTHR43464:SF19">
    <property type="entry name" value="UBIQUINONE BIOSYNTHESIS O-METHYLTRANSFERASE, MITOCHONDRIAL"/>
    <property type="match status" value="1"/>
</dbReference>
<dbReference type="InterPro" id="IPR013217">
    <property type="entry name" value="Methyltransf_12"/>
</dbReference>
<comment type="caution">
    <text evidence="5">The sequence shown here is derived from an EMBL/GenBank/DDBJ whole genome shotgun (WGS) entry which is preliminary data.</text>
</comment>
<evidence type="ECO:0000256" key="3">
    <source>
        <dbReference type="ARBA" id="ARBA00022691"/>
    </source>
</evidence>
<keyword evidence="1 5" id="KW-0489">Methyltransferase</keyword>
<sequence length="294" mass="31107">MHAHQHDHAATDEIDWEAMGDHLEREADIQSPFLTAAVAWLAERLPGARRVLDVGSGPGVAACEFAGRLPHAEVVAVDGAPGLLARAAARAEAAGVADRLHTRHADLSVDLSDGLAGLGPADLVWAGRFVHHLGDQRAALAALAAALRPGGLLALVEGGLPARFLPRDIGLGRPGLLTRLDAVEEERFAQMREELPGRTETVEDWPGMLVSAGLTGALSRTFLVDTPAPLGGAARAHLHGRLVRLLHGCGDRLDAEDRGALEVLTDPEAAESILRRQDAFYLTAVTVHTAQRPL</sequence>
<name>A0ABU2SCN6_9ACTN</name>
<feature type="domain" description="Methyltransferase type 12" evidence="4">
    <location>
        <begin position="52"/>
        <end position="153"/>
    </location>
</feature>
<dbReference type="CDD" id="cd02440">
    <property type="entry name" value="AdoMet_MTases"/>
    <property type="match status" value="1"/>
</dbReference>